<organism evidence="8 9">
    <name type="scientific">Amniculicola lignicola CBS 123094</name>
    <dbReference type="NCBI Taxonomy" id="1392246"/>
    <lineage>
        <taxon>Eukaryota</taxon>
        <taxon>Fungi</taxon>
        <taxon>Dikarya</taxon>
        <taxon>Ascomycota</taxon>
        <taxon>Pezizomycotina</taxon>
        <taxon>Dothideomycetes</taxon>
        <taxon>Pleosporomycetidae</taxon>
        <taxon>Pleosporales</taxon>
        <taxon>Amniculicolaceae</taxon>
        <taxon>Amniculicola</taxon>
    </lineage>
</organism>
<dbReference type="OrthoDB" id="2014333at2759"/>
<keyword evidence="3 7" id="KW-0812">Transmembrane</keyword>
<dbReference type="PANTHER" id="PTHR16433:SF0">
    <property type="entry name" value="DOLICHOL-PHOSPHATE MANNOSYLTRANSFERASE SUBUNIT 3"/>
    <property type="match status" value="1"/>
</dbReference>
<dbReference type="InterPro" id="IPR013174">
    <property type="entry name" value="DPM3"/>
</dbReference>
<evidence type="ECO:0000313" key="9">
    <source>
        <dbReference type="Proteomes" id="UP000799779"/>
    </source>
</evidence>
<dbReference type="GO" id="GO:0033185">
    <property type="term" value="C:dolichol-phosphate-mannose synthase complex"/>
    <property type="evidence" value="ECO:0007669"/>
    <property type="project" value="TreeGrafter"/>
</dbReference>
<dbReference type="GO" id="GO:0005789">
    <property type="term" value="C:endoplasmic reticulum membrane"/>
    <property type="evidence" value="ECO:0007669"/>
    <property type="project" value="UniProtKB-SubCell"/>
</dbReference>
<proteinExistence type="inferred from homology"/>
<evidence type="ECO:0000256" key="3">
    <source>
        <dbReference type="ARBA" id="ARBA00022692"/>
    </source>
</evidence>
<evidence type="ECO:0000256" key="5">
    <source>
        <dbReference type="ARBA" id="ARBA00022989"/>
    </source>
</evidence>
<reference evidence="8" key="1">
    <citation type="journal article" date="2020" name="Stud. Mycol.">
        <title>101 Dothideomycetes genomes: a test case for predicting lifestyles and emergence of pathogens.</title>
        <authorList>
            <person name="Haridas S."/>
            <person name="Albert R."/>
            <person name="Binder M."/>
            <person name="Bloem J."/>
            <person name="Labutti K."/>
            <person name="Salamov A."/>
            <person name="Andreopoulos B."/>
            <person name="Baker S."/>
            <person name="Barry K."/>
            <person name="Bills G."/>
            <person name="Bluhm B."/>
            <person name="Cannon C."/>
            <person name="Castanera R."/>
            <person name="Culley D."/>
            <person name="Daum C."/>
            <person name="Ezra D."/>
            <person name="Gonzalez J."/>
            <person name="Henrissat B."/>
            <person name="Kuo A."/>
            <person name="Liang C."/>
            <person name="Lipzen A."/>
            <person name="Lutzoni F."/>
            <person name="Magnuson J."/>
            <person name="Mondo S."/>
            <person name="Nolan M."/>
            <person name="Ohm R."/>
            <person name="Pangilinan J."/>
            <person name="Park H.-J."/>
            <person name="Ramirez L."/>
            <person name="Alfaro M."/>
            <person name="Sun H."/>
            <person name="Tritt A."/>
            <person name="Yoshinaga Y."/>
            <person name="Zwiers L.-H."/>
            <person name="Turgeon B."/>
            <person name="Goodwin S."/>
            <person name="Spatafora J."/>
            <person name="Crous P."/>
            <person name="Grigoriev I."/>
        </authorList>
    </citation>
    <scope>NUCLEOTIDE SEQUENCE</scope>
    <source>
        <strain evidence="8">CBS 123094</strain>
    </source>
</reference>
<evidence type="ECO:0000256" key="6">
    <source>
        <dbReference type="ARBA" id="ARBA00023136"/>
    </source>
</evidence>
<feature type="transmembrane region" description="Helical" evidence="7">
    <location>
        <begin position="7"/>
        <end position="28"/>
    </location>
</feature>
<evidence type="ECO:0000256" key="7">
    <source>
        <dbReference type="RuleBase" id="RU365085"/>
    </source>
</evidence>
<comment type="subcellular location">
    <subcellularLocation>
        <location evidence="1 7">Endoplasmic reticulum membrane</location>
        <topology evidence="1 7">Multi-pass membrane protein</topology>
    </subcellularLocation>
</comment>
<keyword evidence="5 7" id="KW-1133">Transmembrane helix</keyword>
<dbReference type="AlphaFoldDB" id="A0A6A5X0Q6"/>
<protein>
    <recommendedName>
        <fullName evidence="7">Dolichol-phosphate mannosyltransferase subunit 3</fullName>
    </recommendedName>
</protein>
<evidence type="ECO:0000313" key="8">
    <source>
        <dbReference type="EMBL" id="KAF2006849.1"/>
    </source>
</evidence>
<sequence>MTRAQHTISIALLLSSFYLAMFLEIVPLPKAVQEDIVPVLPFWALVSFGSYLLFKLGWGVFTFNDVPNAHKELMEQIKEARVDLKAKGVDVGED</sequence>
<comment type="subunit">
    <text evidence="7">Component of the dolichol-phosphate mannose (DPM) synthase complex.</text>
</comment>
<dbReference type="Pfam" id="PF08285">
    <property type="entry name" value="DPM3"/>
    <property type="match status" value="1"/>
</dbReference>
<comment type="function">
    <text evidence="7">Stabilizer subunit of the dolichol-phosphate mannose (DPM) synthase complex; tethers catalytic subunit to the ER.</text>
</comment>
<dbReference type="Proteomes" id="UP000799779">
    <property type="component" value="Unassembled WGS sequence"/>
</dbReference>
<keyword evidence="9" id="KW-1185">Reference proteome</keyword>
<comment type="pathway">
    <text evidence="7">Protein modification; protein glycosylation.</text>
</comment>
<feature type="transmembrane region" description="Helical" evidence="7">
    <location>
        <begin position="40"/>
        <end position="61"/>
    </location>
</feature>
<dbReference type="PANTHER" id="PTHR16433">
    <property type="entry name" value="DOLICHOL-PHOSPHATE MANNOSYLTRANSFERASE SUBUNIT 3"/>
    <property type="match status" value="1"/>
</dbReference>
<evidence type="ECO:0000256" key="2">
    <source>
        <dbReference type="ARBA" id="ARBA00010430"/>
    </source>
</evidence>
<evidence type="ECO:0000256" key="4">
    <source>
        <dbReference type="ARBA" id="ARBA00022824"/>
    </source>
</evidence>
<keyword evidence="4 7" id="KW-0256">Endoplasmic reticulum</keyword>
<name>A0A6A5X0Q6_9PLEO</name>
<dbReference type="EMBL" id="ML977558">
    <property type="protein sequence ID" value="KAF2006849.1"/>
    <property type="molecule type" value="Genomic_DNA"/>
</dbReference>
<dbReference type="UniPathway" id="UPA00378"/>
<evidence type="ECO:0000256" key="1">
    <source>
        <dbReference type="ARBA" id="ARBA00004477"/>
    </source>
</evidence>
<accession>A0A6A5X0Q6</accession>
<dbReference type="GO" id="GO:0006506">
    <property type="term" value="P:GPI anchor biosynthetic process"/>
    <property type="evidence" value="ECO:0007669"/>
    <property type="project" value="TreeGrafter"/>
</dbReference>
<keyword evidence="6 7" id="KW-0472">Membrane</keyword>
<gene>
    <name evidence="8" type="ORF">P154DRAFT_517320</name>
</gene>
<comment type="similarity">
    <text evidence="2 7">Belongs to the DPM3 family.</text>
</comment>